<organism evidence="3 5">
    <name type="scientific">Kosakonia oryzae</name>
    <dbReference type="NCBI Taxonomy" id="497725"/>
    <lineage>
        <taxon>Bacteria</taxon>
        <taxon>Pseudomonadati</taxon>
        <taxon>Pseudomonadota</taxon>
        <taxon>Gammaproteobacteria</taxon>
        <taxon>Enterobacterales</taxon>
        <taxon>Enterobacteriaceae</taxon>
        <taxon>Kosakonia</taxon>
    </lineage>
</organism>
<evidence type="ECO:0000313" key="2">
    <source>
        <dbReference type="EMBL" id="ANI81316.1"/>
    </source>
</evidence>
<reference evidence="2 4" key="2">
    <citation type="submission" date="2021-03" db="EMBL/GenBank/DDBJ databases">
        <authorList>
            <person name="Li Y."/>
            <person name="Li S."/>
            <person name="Chen M."/>
            <person name="Peng G."/>
            <person name="Tan Z."/>
            <person name="An Q."/>
        </authorList>
    </citation>
    <scope>NUCLEOTIDE SEQUENCE [LARGE SCALE GENOMIC DNA]</scope>
    <source>
        <strain evidence="2 4">Ola 51</strain>
    </source>
</reference>
<dbReference type="Proteomes" id="UP000078227">
    <property type="component" value="Chromosome"/>
</dbReference>
<evidence type="ECO:0000313" key="4">
    <source>
        <dbReference type="Proteomes" id="UP000078227"/>
    </source>
</evidence>
<reference evidence="3 5" key="1">
    <citation type="submission" date="2016-10" db="EMBL/GenBank/DDBJ databases">
        <authorList>
            <person name="Varghese N."/>
            <person name="Submissions S."/>
        </authorList>
    </citation>
    <scope>NUCLEOTIDE SEQUENCE [LARGE SCALE GENOMIC DNA]</scope>
    <source>
        <strain evidence="3 5">CGMCC 1.7012</strain>
    </source>
</reference>
<name>A0AA94H5V0_9ENTR</name>
<proteinExistence type="predicted"/>
<protein>
    <submittedName>
        <fullName evidence="3">Dermonecrotoxin of the Papain-like fold</fullName>
    </submittedName>
</protein>
<evidence type="ECO:0000313" key="5">
    <source>
        <dbReference type="Proteomes" id="UP000182314"/>
    </source>
</evidence>
<dbReference type="RefSeq" id="WP_064563723.1">
    <property type="nucleotide sequence ID" value="NZ_CP014007.2"/>
</dbReference>
<keyword evidence="4" id="KW-1185">Reference proteome</keyword>
<dbReference type="KEGG" id="kor:AWR26_03795"/>
<dbReference type="InterPro" id="IPR028907">
    <property type="entry name" value="Tox-PLDMTX_dom"/>
</dbReference>
<evidence type="ECO:0000313" key="3">
    <source>
        <dbReference type="EMBL" id="SFC87275.1"/>
    </source>
</evidence>
<dbReference type="Proteomes" id="UP000182314">
    <property type="component" value="Unassembled WGS sequence"/>
</dbReference>
<accession>A0AA94H5V0</accession>
<gene>
    <name evidence="2" type="ORF">AWR26_03795</name>
    <name evidence="3" type="ORF">SAMN05216286_3551</name>
</gene>
<sequence length="286" mass="31955">MKISADFTAAQLSDHSNSYFQNTQTNQSPPCTAADAYPEVPEKDDPIKNAVYKNGDKLPFGYDFVVFLSGDGHQNKVVGQFNPENPAEFHVKDPHSGAHIATLKKTTLAESRIINGKEEFFSGKPVWMLAPYTGLRGGAGLSTPEDIDNYMSNDDEIQSMMLSPREKCFDCAQRVEKMLNYQNIPHFTRAMYIWFNKNDTVPKTHYVVVACPEEGVKIAIDPTGGQFDNVFPSTEYLNTWASEFRSGFNNNAIIKYKDFANARTSTTEVNSFFHGNADAFAGNVLR</sequence>
<dbReference type="EMBL" id="FOKO01000004">
    <property type="protein sequence ID" value="SFC87275.1"/>
    <property type="molecule type" value="Genomic_DNA"/>
</dbReference>
<dbReference type="EMBL" id="CP014007">
    <property type="protein sequence ID" value="ANI81316.1"/>
    <property type="molecule type" value="Genomic_DNA"/>
</dbReference>
<evidence type="ECO:0000259" key="1">
    <source>
        <dbReference type="Pfam" id="PF15645"/>
    </source>
</evidence>
<feature type="domain" description="Tox-PLDMTX" evidence="1">
    <location>
        <begin position="164"/>
        <end position="282"/>
    </location>
</feature>
<dbReference type="Pfam" id="PF15645">
    <property type="entry name" value="Tox-PLDMTX"/>
    <property type="match status" value="1"/>
</dbReference>
<dbReference type="AlphaFoldDB" id="A0AA94H5V0"/>
<dbReference type="Gene3D" id="3.10.670.10">
    <property type="entry name" value="Secreted effector protein ssei"/>
    <property type="match status" value="1"/>
</dbReference>